<dbReference type="GO" id="GO:0005525">
    <property type="term" value="F:GTP binding"/>
    <property type="evidence" value="ECO:0007669"/>
    <property type="project" value="UniProtKB-KW"/>
</dbReference>
<name>A0A6P8X6H0_GYMAC</name>
<evidence type="ECO:0000256" key="2">
    <source>
        <dbReference type="ARBA" id="ARBA00022741"/>
    </source>
</evidence>
<evidence type="ECO:0000256" key="4">
    <source>
        <dbReference type="SAM" id="MobiDB-lite"/>
    </source>
</evidence>
<keyword evidence="6" id="KW-1185">Reference proteome</keyword>
<feature type="domain" description="AIG1-type G" evidence="5">
    <location>
        <begin position="19"/>
        <end position="217"/>
    </location>
</feature>
<dbReference type="Pfam" id="PF04548">
    <property type="entry name" value="AIG1"/>
    <property type="match status" value="1"/>
</dbReference>
<evidence type="ECO:0000313" key="6">
    <source>
        <dbReference type="Proteomes" id="UP000515161"/>
    </source>
</evidence>
<evidence type="ECO:0000256" key="3">
    <source>
        <dbReference type="ARBA" id="ARBA00023134"/>
    </source>
</evidence>
<dbReference type="Proteomes" id="UP000515161">
    <property type="component" value="Unplaced"/>
</dbReference>
<evidence type="ECO:0000259" key="5">
    <source>
        <dbReference type="PROSITE" id="PS51720"/>
    </source>
</evidence>
<gene>
    <name evidence="7" type="primary">LOC117561962</name>
</gene>
<dbReference type="SUPFAM" id="SSF52540">
    <property type="entry name" value="P-loop containing nucleoside triphosphate hydrolases"/>
    <property type="match status" value="1"/>
</dbReference>
<dbReference type="InParanoid" id="A0A6P8X6H0"/>
<sequence>MASKHAQHGLRSESNTYNDAEHRIVLVGKTGVGKSATGNTILGGKHFKSKFSSKSMTQDCSNAFGEVDGQRVKVIDTPGLFDTKVDEEKTKNDVGKSITFASPGPHVFLVVIRLGRFTDEEKQTVKKIQELFGEDADKYSMVLFTHGDQLEDQTIEEFLMESKDLMELVNRCNGQYHIFNNKENDRSQVRELLNKIRNIAEKNGGSHYTNDMFQAAERAIEEEKQRILKEKEEEIRKKEEEMEKKIEKKYEDQFKKIKEDGEKLEKRIEAHERKMEEDMKRIREEEQRLKADRKIEMEEDRRRMREEEERLNADRKREMEEDRKRMREDEEKLRKCNKRETEEERKRMKEDENLREANRREMETDRRSMREEDDKLREANKRAIEEERMRKRQEEEKQREANRREIAEERKSMREEDDKLRESNRREMEEEKRRIREEEERRAREEAEKNKFKCTIS</sequence>
<feature type="compositionally biased region" description="Basic and acidic residues" evidence="4">
    <location>
        <begin position="269"/>
        <end position="451"/>
    </location>
</feature>
<dbReference type="PANTHER" id="PTHR10903">
    <property type="entry name" value="GTPASE, IMAP FAMILY MEMBER-RELATED"/>
    <property type="match status" value="1"/>
</dbReference>
<evidence type="ECO:0000256" key="1">
    <source>
        <dbReference type="ARBA" id="ARBA00008535"/>
    </source>
</evidence>
<reference evidence="7" key="1">
    <citation type="submission" date="2025-08" db="UniProtKB">
        <authorList>
            <consortium name="RefSeq"/>
        </authorList>
    </citation>
    <scope>IDENTIFICATION</scope>
</reference>
<dbReference type="Gene3D" id="3.40.50.300">
    <property type="entry name" value="P-loop containing nucleotide triphosphate hydrolases"/>
    <property type="match status" value="1"/>
</dbReference>
<dbReference type="FunFam" id="3.40.50.300:FF:000366">
    <property type="entry name" value="GTPase, IMAP family member 2"/>
    <property type="match status" value="1"/>
</dbReference>
<dbReference type="CDD" id="cd01852">
    <property type="entry name" value="AIG1"/>
    <property type="match status" value="1"/>
</dbReference>
<feature type="region of interest" description="Disordered" evidence="4">
    <location>
        <begin position="269"/>
        <end position="457"/>
    </location>
</feature>
<protein>
    <submittedName>
        <fullName evidence="7">GTPase IMAP family member 9-like</fullName>
    </submittedName>
</protein>
<dbReference type="KEGG" id="gacu:117561962"/>
<accession>A0A6P8X6H0</accession>
<dbReference type="InterPro" id="IPR045058">
    <property type="entry name" value="GIMA/IAN/Toc"/>
</dbReference>
<dbReference type="GeneID" id="117561962"/>
<organism evidence="6 7">
    <name type="scientific">Gymnodraco acuticeps</name>
    <name type="common">Antarctic dragonfish</name>
    <dbReference type="NCBI Taxonomy" id="8218"/>
    <lineage>
        <taxon>Eukaryota</taxon>
        <taxon>Metazoa</taxon>
        <taxon>Chordata</taxon>
        <taxon>Craniata</taxon>
        <taxon>Vertebrata</taxon>
        <taxon>Euteleostomi</taxon>
        <taxon>Actinopterygii</taxon>
        <taxon>Neopterygii</taxon>
        <taxon>Teleostei</taxon>
        <taxon>Neoteleostei</taxon>
        <taxon>Acanthomorphata</taxon>
        <taxon>Eupercaria</taxon>
        <taxon>Perciformes</taxon>
        <taxon>Notothenioidei</taxon>
        <taxon>Bathydraconidae</taxon>
        <taxon>Gymnodraco</taxon>
    </lineage>
</organism>
<dbReference type="OrthoDB" id="5985928at2759"/>
<keyword evidence="2" id="KW-0547">Nucleotide-binding</keyword>
<evidence type="ECO:0000313" key="7">
    <source>
        <dbReference type="RefSeq" id="XP_034095592.1"/>
    </source>
</evidence>
<dbReference type="InterPro" id="IPR006703">
    <property type="entry name" value="G_AIG1"/>
</dbReference>
<dbReference type="PANTHER" id="PTHR10903:SF112">
    <property type="entry name" value="SI:CH211-113E8.5"/>
    <property type="match status" value="1"/>
</dbReference>
<dbReference type="InterPro" id="IPR027417">
    <property type="entry name" value="P-loop_NTPase"/>
</dbReference>
<dbReference type="PROSITE" id="PS51720">
    <property type="entry name" value="G_AIG1"/>
    <property type="match status" value="1"/>
</dbReference>
<keyword evidence="3" id="KW-0342">GTP-binding</keyword>
<dbReference type="RefSeq" id="XP_034095592.1">
    <property type="nucleotide sequence ID" value="XM_034239701.1"/>
</dbReference>
<comment type="similarity">
    <text evidence="1">Belongs to the TRAFAC class TrmE-Era-EngA-EngB-Septin-like GTPase superfamily. AIG1/Toc34/Toc159-like paraseptin GTPase family. IAN subfamily.</text>
</comment>
<proteinExistence type="inferred from homology"/>
<dbReference type="AlphaFoldDB" id="A0A6P8X6H0"/>